<evidence type="ECO:0000313" key="9">
    <source>
        <dbReference type="Proteomes" id="UP000600774"/>
    </source>
</evidence>
<organism evidence="8 9">
    <name type="scientific">Methanosarcina acetivorans</name>
    <dbReference type="NCBI Taxonomy" id="2214"/>
    <lineage>
        <taxon>Archaea</taxon>
        <taxon>Methanobacteriati</taxon>
        <taxon>Methanobacteriota</taxon>
        <taxon>Stenosarchaea group</taxon>
        <taxon>Methanomicrobia</taxon>
        <taxon>Methanosarcinales</taxon>
        <taxon>Methanosarcinaceae</taxon>
        <taxon>Methanosarcina</taxon>
    </lineage>
</organism>
<feature type="transmembrane region" description="Helical" evidence="6">
    <location>
        <begin position="258"/>
        <end position="285"/>
    </location>
</feature>
<feature type="domain" description="Type II secretion system protein GspF" evidence="7">
    <location>
        <begin position="151"/>
        <end position="276"/>
    </location>
</feature>
<proteinExistence type="predicted"/>
<dbReference type="PANTHER" id="PTHR35402:SF1">
    <property type="entry name" value="TYPE II SECRETION SYSTEM PROTEIN GSPF DOMAIN-CONTAINING PROTEIN"/>
    <property type="match status" value="1"/>
</dbReference>
<comment type="caution">
    <text evidence="8">The sequence shown here is derived from an EMBL/GenBank/DDBJ whole genome shotgun (WGS) entry which is preliminary data.</text>
</comment>
<comment type="subcellular location">
    <subcellularLocation>
        <location evidence="1">Cell membrane</location>
        <topology evidence="1">Multi-pass membrane protein</topology>
    </subcellularLocation>
</comment>
<dbReference type="InterPro" id="IPR056569">
    <property type="entry name" value="ArlJ-like"/>
</dbReference>
<dbReference type="InterPro" id="IPR018076">
    <property type="entry name" value="T2SS_GspF_dom"/>
</dbReference>
<feature type="transmembrane region" description="Helical" evidence="6">
    <location>
        <begin position="305"/>
        <end position="325"/>
    </location>
</feature>
<dbReference type="Proteomes" id="UP000600774">
    <property type="component" value="Unassembled WGS sequence"/>
</dbReference>
<dbReference type="InterPro" id="IPR008964">
    <property type="entry name" value="Invasin/intimin_cell_adhesion"/>
</dbReference>
<dbReference type="SUPFAM" id="SSF49373">
    <property type="entry name" value="Invasin/intimin cell-adhesion fragments"/>
    <property type="match status" value="1"/>
</dbReference>
<evidence type="ECO:0000256" key="4">
    <source>
        <dbReference type="ARBA" id="ARBA00022989"/>
    </source>
</evidence>
<reference evidence="8" key="1">
    <citation type="journal article" date="2020" name="bioRxiv">
        <title>A rank-normalized archaeal taxonomy based on genome phylogeny resolves widespread incomplete and uneven classifications.</title>
        <authorList>
            <person name="Rinke C."/>
            <person name="Chuvochina M."/>
            <person name="Mussig A.J."/>
            <person name="Chaumeil P.-A."/>
            <person name="Waite D.W."/>
            <person name="Whitman W.B."/>
            <person name="Parks D.H."/>
            <person name="Hugenholtz P."/>
        </authorList>
    </citation>
    <scope>NUCLEOTIDE SEQUENCE</scope>
    <source>
        <strain evidence="8">UBA8876</strain>
    </source>
</reference>
<dbReference type="AlphaFoldDB" id="A0A832SJU5"/>
<dbReference type="OMA" id="NIDFARG"/>
<evidence type="ECO:0000256" key="5">
    <source>
        <dbReference type="ARBA" id="ARBA00023136"/>
    </source>
</evidence>
<dbReference type="Pfam" id="PF00482">
    <property type="entry name" value="T2SSF"/>
    <property type="match status" value="1"/>
</dbReference>
<feature type="transmembrane region" description="Helical" evidence="6">
    <location>
        <begin position="337"/>
        <end position="355"/>
    </location>
</feature>
<feature type="transmembrane region" description="Helical" evidence="6">
    <location>
        <begin position="30"/>
        <end position="48"/>
    </location>
</feature>
<gene>
    <name evidence="8" type="ORF">HA338_17120</name>
</gene>
<dbReference type="Gene3D" id="2.60.40.10">
    <property type="entry name" value="Immunoglobulins"/>
    <property type="match status" value="1"/>
</dbReference>
<protein>
    <recommendedName>
        <fullName evidence="7">Type II secretion system protein GspF domain-containing protein</fullName>
    </recommendedName>
</protein>
<dbReference type="PANTHER" id="PTHR35402">
    <property type="entry name" value="INTEGRAL MEMBRANE PROTEIN-RELATED"/>
    <property type="match status" value="1"/>
</dbReference>
<dbReference type="InterPro" id="IPR013783">
    <property type="entry name" value="Ig-like_fold"/>
</dbReference>
<name>A0A832SJU5_9EURY</name>
<evidence type="ECO:0000256" key="2">
    <source>
        <dbReference type="ARBA" id="ARBA00022475"/>
    </source>
</evidence>
<sequence length="453" mass="49285">MNLNLTEKKLIIERYLFVTKVRFNIKREHVTLGLPIFLAILFLSFALFTGHTFPVGETGSSASGEAAEKLDAYEQLVAEMEAMEAQENGESTAVVEENVSRAGTLPVEEKSKADMDQMLIIAFIIATLPYSIDVLMQKRKLRKQEVAFSDFLYKLSELMRGGIDPVKGVIALSRGELGAIKKEVQDCASFLVLGHSLEYSMNRLNEAIGSKLVAKYINIIVEAAHTGGNVADLVFRTSEDMRAVISLEREKENNLKQYAVVFYLAQGIMVMLVYILSTSLLPLIQGTGMAMLGGQGVSDIDFKQGFFHMITLNALFGGMIIGMITEGDLKQGLKHTNLLLAASYIACVMIILPVAPLETYNIAVESGGDQIVMSGIPPREPVVFNVTDTEGNPAKNVEVKMSISPAGSVSSGTTNNEGIIRVKPVPSQKGGVYIVKATVGRSYNSTTVTVQQL</sequence>
<evidence type="ECO:0000256" key="6">
    <source>
        <dbReference type="SAM" id="Phobius"/>
    </source>
</evidence>
<keyword evidence="4 6" id="KW-1133">Transmembrane helix</keyword>
<dbReference type="EMBL" id="DUJU01000188">
    <property type="protein sequence ID" value="HIH95649.1"/>
    <property type="molecule type" value="Genomic_DNA"/>
</dbReference>
<feature type="transmembrane region" description="Helical" evidence="6">
    <location>
        <begin position="118"/>
        <end position="136"/>
    </location>
</feature>
<evidence type="ECO:0000313" key="8">
    <source>
        <dbReference type="EMBL" id="HIH95649.1"/>
    </source>
</evidence>
<accession>A0A832SJU5</accession>
<keyword evidence="3 6" id="KW-0812">Transmembrane</keyword>
<dbReference type="GO" id="GO:0005886">
    <property type="term" value="C:plasma membrane"/>
    <property type="evidence" value="ECO:0007669"/>
    <property type="project" value="UniProtKB-SubCell"/>
</dbReference>
<evidence type="ECO:0000256" key="3">
    <source>
        <dbReference type="ARBA" id="ARBA00022692"/>
    </source>
</evidence>
<evidence type="ECO:0000259" key="7">
    <source>
        <dbReference type="Pfam" id="PF00482"/>
    </source>
</evidence>
<keyword evidence="2" id="KW-1003">Cell membrane</keyword>
<keyword evidence="5 6" id="KW-0472">Membrane</keyword>
<evidence type="ECO:0000256" key="1">
    <source>
        <dbReference type="ARBA" id="ARBA00004651"/>
    </source>
</evidence>
<dbReference type="RefSeq" id="WP_011023037.1">
    <property type="nucleotide sequence ID" value="NZ_DUJU01000188.1"/>
</dbReference>
<dbReference type="GeneID" id="1474992"/>